<evidence type="ECO:0000313" key="2">
    <source>
        <dbReference type="Proteomes" id="UP001079657"/>
    </source>
</evidence>
<evidence type="ECO:0000313" key="1">
    <source>
        <dbReference type="EMBL" id="MCY6371753.1"/>
    </source>
</evidence>
<reference evidence="1" key="1">
    <citation type="submission" date="2022-12" db="EMBL/GenBank/DDBJ databases">
        <authorList>
            <person name="Wang J."/>
        </authorList>
    </citation>
    <scope>NUCLEOTIDE SEQUENCE</scope>
    <source>
        <strain evidence="1">HY-42-06</strain>
    </source>
</reference>
<organism evidence="1 2">
    <name type="scientific">Clostridium ganghwense</name>
    <dbReference type="NCBI Taxonomy" id="312089"/>
    <lineage>
        <taxon>Bacteria</taxon>
        <taxon>Bacillati</taxon>
        <taxon>Bacillota</taxon>
        <taxon>Clostridia</taxon>
        <taxon>Eubacteriales</taxon>
        <taxon>Clostridiaceae</taxon>
        <taxon>Clostridium</taxon>
    </lineage>
</organism>
<comment type="caution">
    <text evidence="1">The sequence shown here is derived from an EMBL/GenBank/DDBJ whole genome shotgun (WGS) entry which is preliminary data.</text>
</comment>
<dbReference type="Proteomes" id="UP001079657">
    <property type="component" value="Unassembled WGS sequence"/>
</dbReference>
<accession>A0ABT4CRQ0</accession>
<keyword evidence="2" id="KW-1185">Reference proteome</keyword>
<proteinExistence type="predicted"/>
<sequence>MLKISKDGEEVYWDKIVDLGVMGKFDSISIDLYGCEIAGVQDDMSEEQKFLRISKYYGDRFKELEADVNYINEQFLMWIITHLCDIEYPFWEFGFRDKGSKKYPDYIVEEEMKKFEDENGHVMHDLQNPSLVYKKIQEYNVYTNKDNLTSYEIVAKYLQMLDFKKLIDTIEADSLDTYEDEIHFQVSSKVCGGMLLCATYGTIYENNKLEVTHNC</sequence>
<protein>
    <submittedName>
        <fullName evidence="1">Uncharacterized protein</fullName>
    </submittedName>
</protein>
<dbReference type="EMBL" id="JAPQES010000005">
    <property type="protein sequence ID" value="MCY6371753.1"/>
    <property type="molecule type" value="Genomic_DNA"/>
</dbReference>
<name>A0ABT4CRQ0_9CLOT</name>
<dbReference type="RefSeq" id="WP_268050637.1">
    <property type="nucleotide sequence ID" value="NZ_JAPQES010000005.1"/>
</dbReference>
<gene>
    <name evidence="1" type="ORF">OXH55_13990</name>
</gene>